<dbReference type="NCBIfam" id="NF011678">
    <property type="entry name" value="PRK15098.1"/>
    <property type="match status" value="1"/>
</dbReference>
<dbReference type="PROSITE" id="PS00775">
    <property type="entry name" value="GLYCOSYL_HYDROL_F3"/>
    <property type="match status" value="1"/>
</dbReference>
<dbReference type="PANTHER" id="PTHR30620">
    <property type="entry name" value="PERIPLASMIC BETA-GLUCOSIDASE-RELATED"/>
    <property type="match status" value="1"/>
</dbReference>
<dbReference type="EMBL" id="SNWI01000005">
    <property type="protein sequence ID" value="TDO01218.1"/>
    <property type="molecule type" value="Genomic_DNA"/>
</dbReference>
<dbReference type="FunFam" id="2.60.40.10:FF:000495">
    <property type="entry name" value="Periplasmic beta-glucosidase"/>
    <property type="match status" value="1"/>
</dbReference>
<dbReference type="SMART" id="SM01217">
    <property type="entry name" value="Fn3_like"/>
    <property type="match status" value="1"/>
</dbReference>
<dbReference type="OrthoDB" id="9805821at2"/>
<evidence type="ECO:0000256" key="6">
    <source>
        <dbReference type="ARBA" id="ARBA00023295"/>
    </source>
</evidence>
<dbReference type="InterPro" id="IPR019800">
    <property type="entry name" value="Glyco_hydro_3_AS"/>
</dbReference>
<dbReference type="Gene3D" id="3.40.50.1700">
    <property type="entry name" value="Glycoside hydrolase family 3 C-terminal domain"/>
    <property type="match status" value="1"/>
</dbReference>
<dbReference type="InterPro" id="IPR013783">
    <property type="entry name" value="Ig-like_fold"/>
</dbReference>
<dbReference type="InterPro" id="IPR026891">
    <property type="entry name" value="Fn3-like"/>
</dbReference>
<dbReference type="GO" id="GO:0008422">
    <property type="term" value="F:beta-glucosidase activity"/>
    <property type="evidence" value="ECO:0007669"/>
    <property type="project" value="UniProtKB-EC"/>
</dbReference>
<comment type="similarity">
    <text evidence="2 7">Belongs to the glycosyl hydrolase 3 family.</text>
</comment>
<dbReference type="GO" id="GO:0009251">
    <property type="term" value="P:glucan catabolic process"/>
    <property type="evidence" value="ECO:0007669"/>
    <property type="project" value="TreeGrafter"/>
</dbReference>
<dbReference type="EC" id="3.2.1.21" evidence="3"/>
<evidence type="ECO:0000256" key="1">
    <source>
        <dbReference type="ARBA" id="ARBA00000448"/>
    </source>
</evidence>
<dbReference type="RefSeq" id="WP_133465136.1">
    <property type="nucleotide sequence ID" value="NZ_SNWI01000005.1"/>
</dbReference>
<dbReference type="InterPro" id="IPR036881">
    <property type="entry name" value="Glyco_hydro_3_C_sf"/>
</dbReference>
<dbReference type="InterPro" id="IPR036962">
    <property type="entry name" value="Glyco_hydro_3_N_sf"/>
</dbReference>
<dbReference type="Gene3D" id="2.60.40.10">
    <property type="entry name" value="Immunoglobulins"/>
    <property type="match status" value="1"/>
</dbReference>
<dbReference type="Proteomes" id="UP000294848">
    <property type="component" value="Unassembled WGS sequence"/>
</dbReference>
<keyword evidence="4 8" id="KW-0732">Signal</keyword>
<dbReference type="InterPro" id="IPR002772">
    <property type="entry name" value="Glyco_hydro_3_C"/>
</dbReference>
<dbReference type="InterPro" id="IPR051915">
    <property type="entry name" value="Cellulose_Degrad_GH3"/>
</dbReference>
<evidence type="ECO:0000313" key="11">
    <source>
        <dbReference type="Proteomes" id="UP000294848"/>
    </source>
</evidence>
<comment type="caution">
    <text evidence="10">The sequence shown here is derived from an EMBL/GenBank/DDBJ whole genome shotgun (WGS) entry which is preliminary data.</text>
</comment>
<keyword evidence="6 7" id="KW-0326">Glycosidase</keyword>
<accession>A0A4R6H0M5</accession>
<comment type="catalytic activity">
    <reaction evidence="1">
        <text>Hydrolysis of terminal, non-reducing beta-D-glucosyl residues with release of beta-D-glucose.</text>
        <dbReference type="EC" id="3.2.1.21"/>
    </reaction>
</comment>
<name>A0A4R6H0M5_9BACT</name>
<gene>
    <name evidence="10" type="ORF">DET52_10573</name>
</gene>
<protein>
    <recommendedName>
        <fullName evidence="3">beta-glucosidase</fullName>
        <ecNumber evidence="3">3.2.1.21</ecNumber>
    </recommendedName>
</protein>
<dbReference type="SUPFAM" id="SSF51445">
    <property type="entry name" value="(Trans)glycosidases"/>
    <property type="match status" value="1"/>
</dbReference>
<evidence type="ECO:0000259" key="9">
    <source>
        <dbReference type="SMART" id="SM01217"/>
    </source>
</evidence>
<keyword evidence="5 7" id="KW-0378">Hydrolase</keyword>
<dbReference type="Pfam" id="PF01915">
    <property type="entry name" value="Glyco_hydro_3_C"/>
    <property type="match status" value="1"/>
</dbReference>
<evidence type="ECO:0000256" key="2">
    <source>
        <dbReference type="ARBA" id="ARBA00005336"/>
    </source>
</evidence>
<dbReference type="SUPFAM" id="SSF52279">
    <property type="entry name" value="Beta-D-glucan exohydrolase, C-terminal domain"/>
    <property type="match status" value="1"/>
</dbReference>
<dbReference type="Pfam" id="PF00933">
    <property type="entry name" value="Glyco_hydro_3"/>
    <property type="match status" value="1"/>
</dbReference>
<feature type="chain" id="PRO_5021016026" description="beta-glucosidase" evidence="8">
    <location>
        <begin position="20"/>
        <end position="750"/>
    </location>
</feature>
<evidence type="ECO:0000313" key="10">
    <source>
        <dbReference type="EMBL" id="TDO01218.1"/>
    </source>
</evidence>
<dbReference type="InterPro" id="IPR001764">
    <property type="entry name" value="Glyco_hydro_3_N"/>
</dbReference>
<reference evidence="10 11" key="1">
    <citation type="submission" date="2019-03" db="EMBL/GenBank/DDBJ databases">
        <title>Freshwater and sediment microbial communities from various areas in North America, analyzing microbe dynamics in response to fracking.</title>
        <authorList>
            <person name="Lamendella R."/>
        </authorList>
    </citation>
    <scope>NUCLEOTIDE SEQUENCE [LARGE SCALE GENOMIC DNA]</scope>
    <source>
        <strain evidence="10 11">114D</strain>
    </source>
</reference>
<sequence>MKTTLLFLVGLLLSMGANATVLPQKDEQVEQKIKELIAQMSLEEKLGQMSQFDPGQLGGAENAKQAIKDGKVGSILNLVGASTVNDLQKVAVEESRLGIPLIIGRDVIHGYRTIMPIPLGMAASWNAELAEQAMGVAAAEAASEGIHWTFAPMIDVSRDPRWGRIAESCGEDTYLTSVMAKAMVKGFQGEDLTDPKTIAACAKHFVGYGAAEGGRDYNTTLIPEVQLRNDYLPPFKAAIDAGVATFMSAFNDLNGVPASGNEFTLKQILRHEWGYEGMVVSDWASIAEMIPHGYAANQKEAAEKALKAGVDMEMASNCYVENVQALLDEGRIEMATIDSYVANILRLKFNLGLFDQPYTDESLAAKTILSERHLEIAKEAASESFVLLQNKNELLPLSKSISSVAVIGPLADSPHDQMGTWVFDGNKENSVTPLTALKEKLGAAKINFAKGLEISRTKSTEGFAEAVEAARKSDVVVLFLGEESILSGEAHSLANLNLQGSQTQLLEAVQATGKPVVMVVMAGRQLTIERELKLADAVLYAWHPGTMGGPALADMLFGEAVPSGKLPVTFPKTVGQIPIYYNHKNTGRPADYQQWTDINKIPAEATQHSLGNTSHYLDAGFEPLFPFGYGLSYSSFNYSNLELSANSMSADGAIDVSVSLKNTGKYEAAEVVQLYIRDRFGSVTRPVKQLKGYKKVTLKPGESQQVIISLEAKELAFFNGKDYVVEAGDFDVWVGTNAQEGLHAEFSIDK</sequence>
<dbReference type="FunFam" id="3.20.20.300:FF:000005">
    <property type="entry name" value="Periplasmic beta-glucosidase"/>
    <property type="match status" value="1"/>
</dbReference>
<evidence type="ECO:0000256" key="3">
    <source>
        <dbReference type="ARBA" id="ARBA00012744"/>
    </source>
</evidence>
<evidence type="ECO:0000256" key="4">
    <source>
        <dbReference type="ARBA" id="ARBA00022729"/>
    </source>
</evidence>
<feature type="domain" description="Fibronectin type III-like" evidence="9">
    <location>
        <begin position="670"/>
        <end position="738"/>
    </location>
</feature>
<dbReference type="PRINTS" id="PR00133">
    <property type="entry name" value="GLHYDRLASE3"/>
</dbReference>
<dbReference type="Gene3D" id="3.20.20.300">
    <property type="entry name" value="Glycoside hydrolase, family 3, N-terminal domain"/>
    <property type="match status" value="1"/>
</dbReference>
<dbReference type="PANTHER" id="PTHR30620:SF16">
    <property type="entry name" value="LYSOSOMAL BETA GLUCOSIDASE"/>
    <property type="match status" value="1"/>
</dbReference>
<dbReference type="AlphaFoldDB" id="A0A4R6H0M5"/>
<dbReference type="InterPro" id="IPR017853">
    <property type="entry name" value="GH"/>
</dbReference>
<evidence type="ECO:0000256" key="8">
    <source>
        <dbReference type="SAM" id="SignalP"/>
    </source>
</evidence>
<feature type="signal peptide" evidence="8">
    <location>
        <begin position="1"/>
        <end position="19"/>
    </location>
</feature>
<organism evidence="10 11">
    <name type="scientific">Sunxiuqinia elliptica</name>
    <dbReference type="NCBI Taxonomy" id="655355"/>
    <lineage>
        <taxon>Bacteria</taxon>
        <taxon>Pseudomonadati</taxon>
        <taxon>Bacteroidota</taxon>
        <taxon>Bacteroidia</taxon>
        <taxon>Marinilabiliales</taxon>
        <taxon>Prolixibacteraceae</taxon>
        <taxon>Sunxiuqinia</taxon>
    </lineage>
</organism>
<evidence type="ECO:0000256" key="7">
    <source>
        <dbReference type="RuleBase" id="RU361161"/>
    </source>
</evidence>
<evidence type="ECO:0000256" key="5">
    <source>
        <dbReference type="ARBA" id="ARBA00022801"/>
    </source>
</evidence>
<dbReference type="Pfam" id="PF14310">
    <property type="entry name" value="Fn3-like"/>
    <property type="match status" value="1"/>
</dbReference>
<proteinExistence type="inferred from homology"/>